<protein>
    <recommendedName>
        <fullName evidence="2">PF03932 family protein CutC</fullName>
    </recommendedName>
</protein>
<dbReference type="Proteomes" id="UP000430345">
    <property type="component" value="Unassembled WGS sequence"/>
</dbReference>
<dbReference type="HAMAP" id="MF_00795">
    <property type="entry name" value="CutC"/>
    <property type="match status" value="1"/>
</dbReference>
<dbReference type="PANTHER" id="PTHR12598">
    <property type="entry name" value="COPPER HOMEOSTASIS PROTEIN CUTC"/>
    <property type="match status" value="1"/>
</dbReference>
<keyword evidence="4" id="KW-1185">Reference proteome</keyword>
<dbReference type="RefSeq" id="WP_152887489.1">
    <property type="nucleotide sequence ID" value="NZ_WHJC01000016.1"/>
</dbReference>
<gene>
    <name evidence="2" type="primary">cutC</name>
    <name evidence="3" type="ORF">GBZ86_02680</name>
</gene>
<evidence type="ECO:0000313" key="4">
    <source>
        <dbReference type="Proteomes" id="UP000430345"/>
    </source>
</evidence>
<proteinExistence type="inferred from homology"/>
<comment type="caution">
    <text evidence="3">The sequence shown here is derived from an EMBL/GenBank/DDBJ whole genome shotgun (WGS) entry which is preliminary data.</text>
</comment>
<evidence type="ECO:0000256" key="1">
    <source>
        <dbReference type="ARBA" id="ARBA00007768"/>
    </source>
</evidence>
<dbReference type="Gene3D" id="3.20.20.380">
    <property type="entry name" value="Copper homeostasis (CutC) domain"/>
    <property type="match status" value="1"/>
</dbReference>
<comment type="caution">
    <text evidence="2">Once thought to be involved in copper homeostasis, experiments in E.coli have shown this is not the case.</text>
</comment>
<dbReference type="PANTHER" id="PTHR12598:SF0">
    <property type="entry name" value="COPPER HOMEOSTASIS PROTEIN CUTC HOMOLOG"/>
    <property type="match status" value="1"/>
</dbReference>
<sequence length="208" mass="23224">MKYILEACVGNYREGKKAEELGADRIELCDNLLEGGTTPSYGTILLAKKNIKCDINVIIRPRGGNFIYSDEEFQIMKQDIQICKNIGVNGVVIGILNSKNKIDFNRTKELVDLCKPLSVTFHMAFDEIEDKKEAIEELISLGINRILTKGGTESAFHNIKTLKDLVEYAGKKIIILPGGGVNKYNYKKLAEEILAQEYHGSKIVGELI</sequence>
<dbReference type="EMBL" id="WHJC01000016">
    <property type="protein sequence ID" value="MPQ42661.1"/>
    <property type="molecule type" value="Genomic_DNA"/>
</dbReference>
<evidence type="ECO:0000313" key="3">
    <source>
        <dbReference type="EMBL" id="MPQ42661.1"/>
    </source>
</evidence>
<organism evidence="3 4">
    <name type="scientific">Clostridium tarantellae</name>
    <dbReference type="NCBI Taxonomy" id="39493"/>
    <lineage>
        <taxon>Bacteria</taxon>
        <taxon>Bacillati</taxon>
        <taxon>Bacillota</taxon>
        <taxon>Clostridia</taxon>
        <taxon>Eubacteriales</taxon>
        <taxon>Clostridiaceae</taxon>
        <taxon>Clostridium</taxon>
    </lineage>
</organism>
<dbReference type="Pfam" id="PF03932">
    <property type="entry name" value="CutC"/>
    <property type="match status" value="1"/>
</dbReference>
<name>A0A6I1MP61_9CLOT</name>
<comment type="similarity">
    <text evidence="1 2">Belongs to the CutC family.</text>
</comment>
<dbReference type="GO" id="GO:0005737">
    <property type="term" value="C:cytoplasm"/>
    <property type="evidence" value="ECO:0007669"/>
    <property type="project" value="UniProtKB-SubCell"/>
</dbReference>
<dbReference type="SUPFAM" id="SSF110395">
    <property type="entry name" value="CutC-like"/>
    <property type="match status" value="1"/>
</dbReference>
<keyword evidence="2" id="KW-0963">Cytoplasm</keyword>
<accession>A0A6I1MP61</accession>
<dbReference type="GO" id="GO:0005507">
    <property type="term" value="F:copper ion binding"/>
    <property type="evidence" value="ECO:0007669"/>
    <property type="project" value="TreeGrafter"/>
</dbReference>
<dbReference type="OrthoDB" id="9815677at2"/>
<dbReference type="AlphaFoldDB" id="A0A6I1MP61"/>
<comment type="subcellular location">
    <subcellularLocation>
        <location evidence="2">Cytoplasm</location>
    </subcellularLocation>
</comment>
<evidence type="ECO:0000256" key="2">
    <source>
        <dbReference type="HAMAP-Rule" id="MF_00795"/>
    </source>
</evidence>
<reference evidence="3 4" key="1">
    <citation type="submission" date="2019-10" db="EMBL/GenBank/DDBJ databases">
        <title>The Genome Sequence of Clostridium tarantellae Isolated from Fish Brain.</title>
        <authorList>
            <person name="Bano L."/>
            <person name="Kiel M."/>
            <person name="Sales G."/>
            <person name="Doxey A.C."/>
            <person name="Mansfield M.J."/>
            <person name="Schiavone M."/>
            <person name="Rossetto O."/>
            <person name="Pirazzini M."/>
            <person name="Dobrindt U."/>
            <person name="Montecucco C."/>
        </authorList>
    </citation>
    <scope>NUCLEOTIDE SEQUENCE [LARGE SCALE GENOMIC DNA]</scope>
    <source>
        <strain evidence="3 4">DSM 3997</strain>
    </source>
</reference>
<dbReference type="InterPro" id="IPR005627">
    <property type="entry name" value="CutC-like"/>
</dbReference>
<dbReference type="InterPro" id="IPR036822">
    <property type="entry name" value="CutC-like_dom_sf"/>
</dbReference>